<sequence length="289" mass="30522">MSDDIAEAFGHPEGRTRALEGLADRISVRDYRLEAEIGAFQAERGLRQGLQFDAVVEVAAQAAGDDVDAILSYDRITEAIGAELSAARHDLLESLAEAIAARILAEPLAARVILRIQKLDRGPYALGVEIVREKGEAAGEAEIPAHRVVLLPGPLARAPGLGEVLAGLTDLPLILVVGPADLPLPAAEEAEAARRIGLLAMEQAAWALHGRLPELVPVSSRTELDWGLRNGQTGIWLPSRLVLNSPSAPEEIDAATLAAWLADHMGAAELVSLGAPVPVTLVPAREVPL</sequence>
<dbReference type="EMBL" id="JAAGAB010000001">
    <property type="protein sequence ID" value="NDU99808.1"/>
    <property type="molecule type" value="Genomic_DNA"/>
</dbReference>
<accession>A0A6B2JTB1</accession>
<dbReference type="Gene3D" id="3.30.1130.10">
    <property type="match status" value="1"/>
</dbReference>
<evidence type="ECO:0000313" key="3">
    <source>
        <dbReference type="Proteomes" id="UP000474757"/>
    </source>
</evidence>
<dbReference type="SMART" id="SM00905">
    <property type="entry name" value="FolB"/>
    <property type="match status" value="1"/>
</dbReference>
<name>A0A6B2JTB1_9RHOB</name>
<dbReference type="GO" id="GO:0006760">
    <property type="term" value="P:folic acid-containing compound metabolic process"/>
    <property type="evidence" value="ECO:0007669"/>
    <property type="project" value="InterPro"/>
</dbReference>
<evidence type="ECO:0000313" key="2">
    <source>
        <dbReference type="EMBL" id="NDU99808.1"/>
    </source>
</evidence>
<dbReference type="SUPFAM" id="SSF55620">
    <property type="entry name" value="Tetrahydrobiopterin biosynthesis enzymes-like"/>
    <property type="match status" value="1"/>
</dbReference>
<keyword evidence="3" id="KW-1185">Reference proteome</keyword>
<evidence type="ECO:0000259" key="1">
    <source>
        <dbReference type="SMART" id="SM00905"/>
    </source>
</evidence>
<gene>
    <name evidence="2" type="ORF">GZA08_02315</name>
</gene>
<reference evidence="2 3" key="1">
    <citation type="submission" date="2020-02" db="EMBL/GenBank/DDBJ databases">
        <title>Pseudoroseicyclus tamarix, sp. nov., isolated from offshore sediment of a Tamarix chinensis forest.</title>
        <authorList>
            <person name="Gai Y."/>
        </authorList>
    </citation>
    <scope>NUCLEOTIDE SEQUENCE [LARGE SCALE GENOMIC DNA]</scope>
    <source>
        <strain evidence="2 3">CLL3-39</strain>
    </source>
</reference>
<protein>
    <submittedName>
        <fullName evidence="2">Diguanylate cyclase</fullName>
    </submittedName>
</protein>
<dbReference type="InterPro" id="IPR006157">
    <property type="entry name" value="FolB_dom"/>
</dbReference>
<dbReference type="Proteomes" id="UP000474757">
    <property type="component" value="Unassembled WGS sequence"/>
</dbReference>
<organism evidence="2 3">
    <name type="scientific">Pseudoroseicyclus tamaricis</name>
    <dbReference type="NCBI Taxonomy" id="2705421"/>
    <lineage>
        <taxon>Bacteria</taxon>
        <taxon>Pseudomonadati</taxon>
        <taxon>Pseudomonadota</taxon>
        <taxon>Alphaproteobacteria</taxon>
        <taxon>Rhodobacterales</taxon>
        <taxon>Paracoccaceae</taxon>
        <taxon>Pseudoroseicyclus</taxon>
    </lineage>
</organism>
<dbReference type="GO" id="GO:0004150">
    <property type="term" value="F:dihydroneopterin aldolase activity"/>
    <property type="evidence" value="ECO:0007669"/>
    <property type="project" value="InterPro"/>
</dbReference>
<dbReference type="AlphaFoldDB" id="A0A6B2JTB1"/>
<proteinExistence type="predicted"/>
<dbReference type="RefSeq" id="WP_163889598.1">
    <property type="nucleotide sequence ID" value="NZ_JAAFYS010000001.1"/>
</dbReference>
<dbReference type="Pfam" id="PF02152">
    <property type="entry name" value="FolB"/>
    <property type="match status" value="1"/>
</dbReference>
<comment type="caution">
    <text evidence="2">The sequence shown here is derived from an EMBL/GenBank/DDBJ whole genome shotgun (WGS) entry which is preliminary data.</text>
</comment>
<dbReference type="InterPro" id="IPR043133">
    <property type="entry name" value="GTP-CH-I_C/QueF"/>
</dbReference>
<feature type="domain" description="Dihydroneopterin aldolase/epimerase" evidence="1">
    <location>
        <begin position="26"/>
        <end position="132"/>
    </location>
</feature>